<protein>
    <submittedName>
        <fullName evidence="2">Uncharacterized protein</fullName>
    </submittedName>
</protein>
<dbReference type="EMBL" id="JBBPBM010000006">
    <property type="protein sequence ID" value="KAK8579378.1"/>
    <property type="molecule type" value="Genomic_DNA"/>
</dbReference>
<accession>A0ABR2FEL7</accession>
<dbReference type="Proteomes" id="UP001472677">
    <property type="component" value="Unassembled WGS sequence"/>
</dbReference>
<organism evidence="2 3">
    <name type="scientific">Hibiscus sabdariffa</name>
    <name type="common">roselle</name>
    <dbReference type="NCBI Taxonomy" id="183260"/>
    <lineage>
        <taxon>Eukaryota</taxon>
        <taxon>Viridiplantae</taxon>
        <taxon>Streptophyta</taxon>
        <taxon>Embryophyta</taxon>
        <taxon>Tracheophyta</taxon>
        <taxon>Spermatophyta</taxon>
        <taxon>Magnoliopsida</taxon>
        <taxon>eudicotyledons</taxon>
        <taxon>Gunneridae</taxon>
        <taxon>Pentapetalae</taxon>
        <taxon>rosids</taxon>
        <taxon>malvids</taxon>
        <taxon>Malvales</taxon>
        <taxon>Malvaceae</taxon>
        <taxon>Malvoideae</taxon>
        <taxon>Hibiscus</taxon>
    </lineage>
</organism>
<feature type="region of interest" description="Disordered" evidence="1">
    <location>
        <begin position="1"/>
        <end position="23"/>
    </location>
</feature>
<proteinExistence type="predicted"/>
<reference evidence="2 3" key="1">
    <citation type="journal article" date="2024" name="G3 (Bethesda)">
        <title>Genome assembly of Hibiscus sabdariffa L. provides insights into metabolisms of medicinal natural products.</title>
        <authorList>
            <person name="Kim T."/>
        </authorList>
    </citation>
    <scope>NUCLEOTIDE SEQUENCE [LARGE SCALE GENOMIC DNA]</scope>
    <source>
        <strain evidence="2">TK-2024</strain>
        <tissue evidence="2">Old leaves</tissue>
    </source>
</reference>
<feature type="compositionally biased region" description="Basic and acidic residues" evidence="1">
    <location>
        <begin position="7"/>
        <end position="23"/>
    </location>
</feature>
<evidence type="ECO:0000256" key="1">
    <source>
        <dbReference type="SAM" id="MobiDB-lite"/>
    </source>
</evidence>
<sequence length="105" mass="11632">MTGNNKADGKVLEKKHPSLGPKKLDLKKKKEEVKLMGMLIAETKAVQAELTQRMDHSLLSGEDPRSSGQRLRQVNIMIGRLNATADDYILALLHTLDQADPDKAN</sequence>
<gene>
    <name evidence="2" type="ORF">V6N12_069704</name>
</gene>
<name>A0ABR2FEL7_9ROSI</name>
<comment type="caution">
    <text evidence="2">The sequence shown here is derived from an EMBL/GenBank/DDBJ whole genome shotgun (WGS) entry which is preliminary data.</text>
</comment>
<evidence type="ECO:0000313" key="3">
    <source>
        <dbReference type="Proteomes" id="UP001472677"/>
    </source>
</evidence>
<keyword evidence="3" id="KW-1185">Reference proteome</keyword>
<evidence type="ECO:0000313" key="2">
    <source>
        <dbReference type="EMBL" id="KAK8579378.1"/>
    </source>
</evidence>